<evidence type="ECO:0000256" key="1">
    <source>
        <dbReference type="SAM" id="MobiDB-lite"/>
    </source>
</evidence>
<evidence type="ECO:0000313" key="3">
    <source>
        <dbReference type="Proteomes" id="UP000059680"/>
    </source>
</evidence>
<keyword evidence="3" id="KW-1185">Reference proteome</keyword>
<evidence type="ECO:0000313" key="2">
    <source>
        <dbReference type="EMBL" id="BAT16947.1"/>
    </source>
</evidence>
<dbReference type="Proteomes" id="UP000059680">
    <property type="component" value="Chromosome 12"/>
</dbReference>
<sequence length="153" mass="15706">MAETKGVDGDLAGVDLRRVTGGLTLELAVGHEEDVGGAGFREHAVGEDSQPQVKAGLDVGATVGNEGFDDSVELAPEVLGHGTKLGESLGAAFEGDDGEAVHGGKLHDHELQGLLDALDLVPSHAAAHVHHGHQVQALPHGGGGRRLDLHHSR</sequence>
<name>A0A0P0YA87_ORYSJ</name>
<reference evidence="2 3" key="3">
    <citation type="journal article" date="2013" name="Rice">
        <title>Improvement of the Oryza sativa Nipponbare reference genome using next generation sequence and optical map data.</title>
        <authorList>
            <person name="Kawahara Y."/>
            <person name="de la Bastide M."/>
            <person name="Hamilton J.P."/>
            <person name="Kanamori H."/>
            <person name="McCombie W.R."/>
            <person name="Ouyang S."/>
            <person name="Schwartz D.C."/>
            <person name="Tanaka T."/>
            <person name="Wu J."/>
            <person name="Zhou S."/>
            <person name="Childs K.L."/>
            <person name="Davidson R.M."/>
            <person name="Lin H."/>
            <person name="Quesada-Ocampo L."/>
            <person name="Vaillancourt B."/>
            <person name="Sakai H."/>
            <person name="Lee S.S."/>
            <person name="Kim J."/>
            <person name="Numa H."/>
            <person name="Itoh T."/>
            <person name="Buell C.R."/>
            <person name="Matsumoto T."/>
        </authorList>
    </citation>
    <scope>NUCLEOTIDE SEQUENCE [LARGE SCALE GENOMIC DNA]</scope>
    <source>
        <strain evidence="3">cv. Nipponbare</strain>
    </source>
</reference>
<proteinExistence type="predicted"/>
<gene>
    <name evidence="2" type="ordered locus">Os12g0431850</name>
    <name evidence="2" type="ORF">OSNPB_120431850</name>
</gene>
<feature type="region of interest" description="Disordered" evidence="1">
    <location>
        <begin position="128"/>
        <end position="153"/>
    </location>
</feature>
<dbReference type="InParanoid" id="A0A0P0YA87"/>
<dbReference type="PaxDb" id="39947-A0A0P0YA87"/>
<accession>A0A0P0YA87</accession>
<organism evidence="2 3">
    <name type="scientific">Oryza sativa subsp. japonica</name>
    <name type="common">Rice</name>
    <dbReference type="NCBI Taxonomy" id="39947"/>
    <lineage>
        <taxon>Eukaryota</taxon>
        <taxon>Viridiplantae</taxon>
        <taxon>Streptophyta</taxon>
        <taxon>Embryophyta</taxon>
        <taxon>Tracheophyta</taxon>
        <taxon>Spermatophyta</taxon>
        <taxon>Magnoliopsida</taxon>
        <taxon>Liliopsida</taxon>
        <taxon>Poales</taxon>
        <taxon>Poaceae</taxon>
        <taxon>BOP clade</taxon>
        <taxon>Oryzoideae</taxon>
        <taxon>Oryzeae</taxon>
        <taxon>Oryzinae</taxon>
        <taxon>Oryza</taxon>
        <taxon>Oryza sativa</taxon>
    </lineage>
</organism>
<dbReference type="Gramene" id="Os12t0431850-00">
    <property type="protein sequence ID" value="Os12t0431850-00"/>
    <property type="gene ID" value="Os12g0431850"/>
</dbReference>
<reference evidence="2 3" key="2">
    <citation type="journal article" date="2013" name="Plant Cell Physiol.">
        <title>Rice Annotation Project Database (RAP-DB): an integrative and interactive database for rice genomics.</title>
        <authorList>
            <person name="Sakai H."/>
            <person name="Lee S.S."/>
            <person name="Tanaka T."/>
            <person name="Numa H."/>
            <person name="Kim J."/>
            <person name="Kawahara Y."/>
            <person name="Wakimoto H."/>
            <person name="Yang C.C."/>
            <person name="Iwamoto M."/>
            <person name="Abe T."/>
            <person name="Yamada Y."/>
            <person name="Muto A."/>
            <person name="Inokuchi H."/>
            <person name="Ikemura T."/>
            <person name="Matsumoto T."/>
            <person name="Sasaki T."/>
            <person name="Itoh T."/>
        </authorList>
    </citation>
    <scope>NUCLEOTIDE SEQUENCE [LARGE SCALE GENOMIC DNA]</scope>
    <source>
        <strain evidence="3">cv. Nipponbare</strain>
    </source>
</reference>
<feature type="non-terminal residue" evidence="2">
    <location>
        <position position="153"/>
    </location>
</feature>
<reference evidence="3" key="1">
    <citation type="journal article" date="2005" name="Nature">
        <title>The map-based sequence of the rice genome.</title>
        <authorList>
            <consortium name="International rice genome sequencing project (IRGSP)"/>
            <person name="Matsumoto T."/>
            <person name="Wu J."/>
            <person name="Kanamori H."/>
            <person name="Katayose Y."/>
            <person name="Fujisawa M."/>
            <person name="Namiki N."/>
            <person name="Mizuno H."/>
            <person name="Yamamoto K."/>
            <person name="Antonio B.A."/>
            <person name="Baba T."/>
            <person name="Sakata K."/>
            <person name="Nagamura Y."/>
            <person name="Aoki H."/>
            <person name="Arikawa K."/>
            <person name="Arita K."/>
            <person name="Bito T."/>
            <person name="Chiden Y."/>
            <person name="Fujitsuka N."/>
            <person name="Fukunaka R."/>
            <person name="Hamada M."/>
            <person name="Harada C."/>
            <person name="Hayashi A."/>
            <person name="Hijishita S."/>
            <person name="Honda M."/>
            <person name="Hosokawa S."/>
            <person name="Ichikawa Y."/>
            <person name="Idonuma A."/>
            <person name="Iijima M."/>
            <person name="Ikeda M."/>
            <person name="Ikeno M."/>
            <person name="Ito K."/>
            <person name="Ito S."/>
            <person name="Ito T."/>
            <person name="Ito Y."/>
            <person name="Ito Y."/>
            <person name="Iwabuchi A."/>
            <person name="Kamiya K."/>
            <person name="Karasawa W."/>
            <person name="Kurita K."/>
            <person name="Katagiri S."/>
            <person name="Kikuta A."/>
            <person name="Kobayashi H."/>
            <person name="Kobayashi N."/>
            <person name="Machita K."/>
            <person name="Maehara T."/>
            <person name="Masukawa M."/>
            <person name="Mizubayashi T."/>
            <person name="Mukai Y."/>
            <person name="Nagasaki H."/>
            <person name="Nagata Y."/>
            <person name="Naito S."/>
            <person name="Nakashima M."/>
            <person name="Nakama Y."/>
            <person name="Nakamichi Y."/>
            <person name="Nakamura M."/>
            <person name="Meguro A."/>
            <person name="Negishi M."/>
            <person name="Ohta I."/>
            <person name="Ohta T."/>
            <person name="Okamoto M."/>
            <person name="Ono N."/>
            <person name="Saji S."/>
            <person name="Sakaguchi M."/>
            <person name="Sakai K."/>
            <person name="Shibata M."/>
            <person name="Shimokawa T."/>
            <person name="Song J."/>
            <person name="Takazaki Y."/>
            <person name="Terasawa K."/>
            <person name="Tsugane M."/>
            <person name="Tsuji K."/>
            <person name="Ueda S."/>
            <person name="Waki K."/>
            <person name="Yamagata H."/>
            <person name="Yamamoto M."/>
            <person name="Yamamoto S."/>
            <person name="Yamane H."/>
            <person name="Yoshiki S."/>
            <person name="Yoshihara R."/>
            <person name="Yukawa K."/>
            <person name="Zhong H."/>
            <person name="Yano M."/>
            <person name="Yuan Q."/>
            <person name="Ouyang S."/>
            <person name="Liu J."/>
            <person name="Jones K.M."/>
            <person name="Gansberger K."/>
            <person name="Moffat K."/>
            <person name="Hill J."/>
            <person name="Bera J."/>
            <person name="Fadrosh D."/>
            <person name="Jin S."/>
            <person name="Johri S."/>
            <person name="Kim M."/>
            <person name="Overton L."/>
            <person name="Reardon M."/>
            <person name="Tsitrin T."/>
            <person name="Vuong H."/>
            <person name="Weaver B."/>
            <person name="Ciecko A."/>
            <person name="Tallon L."/>
            <person name="Jackson J."/>
            <person name="Pai G."/>
            <person name="Aken S.V."/>
            <person name="Utterback T."/>
            <person name="Reidmuller S."/>
            <person name="Feldblyum T."/>
            <person name="Hsiao J."/>
            <person name="Zismann V."/>
            <person name="Iobst S."/>
            <person name="de Vazeille A.R."/>
            <person name="Buell C.R."/>
            <person name="Ying K."/>
            <person name="Li Y."/>
            <person name="Lu T."/>
            <person name="Huang Y."/>
            <person name="Zhao Q."/>
            <person name="Feng Q."/>
            <person name="Zhang L."/>
            <person name="Zhu J."/>
            <person name="Weng Q."/>
            <person name="Mu J."/>
            <person name="Lu Y."/>
            <person name="Fan D."/>
            <person name="Liu Y."/>
            <person name="Guan J."/>
            <person name="Zhang Y."/>
            <person name="Yu S."/>
            <person name="Liu X."/>
            <person name="Zhang Y."/>
            <person name="Hong G."/>
            <person name="Han B."/>
            <person name="Choisne N."/>
            <person name="Demange N."/>
            <person name="Orjeda G."/>
            <person name="Samain S."/>
            <person name="Cattolico L."/>
            <person name="Pelletier E."/>
            <person name="Couloux A."/>
            <person name="Segurens B."/>
            <person name="Wincker P."/>
            <person name="D'Hont A."/>
            <person name="Scarpelli C."/>
            <person name="Weissenbach J."/>
            <person name="Salanoubat M."/>
            <person name="Quetier F."/>
            <person name="Yu Y."/>
            <person name="Kim H.R."/>
            <person name="Rambo T."/>
            <person name="Currie J."/>
            <person name="Collura K."/>
            <person name="Luo M."/>
            <person name="Yang T."/>
            <person name="Ammiraju J.S.S."/>
            <person name="Engler F."/>
            <person name="Soderlund C."/>
            <person name="Wing R.A."/>
            <person name="Palmer L.E."/>
            <person name="de la Bastide M."/>
            <person name="Spiegel L."/>
            <person name="Nascimento L."/>
            <person name="Zutavern T."/>
            <person name="O'Shaughnessy A."/>
            <person name="Dike S."/>
            <person name="Dedhia N."/>
            <person name="Preston R."/>
            <person name="Balija V."/>
            <person name="McCombie W.R."/>
            <person name="Chow T."/>
            <person name="Chen H."/>
            <person name="Chung M."/>
            <person name="Chen C."/>
            <person name="Shaw J."/>
            <person name="Wu H."/>
            <person name="Hsiao K."/>
            <person name="Chao Y."/>
            <person name="Chu M."/>
            <person name="Cheng C."/>
            <person name="Hour A."/>
            <person name="Lee P."/>
            <person name="Lin S."/>
            <person name="Lin Y."/>
            <person name="Liou J."/>
            <person name="Liu S."/>
            <person name="Hsing Y."/>
            <person name="Raghuvanshi S."/>
            <person name="Mohanty A."/>
            <person name="Bharti A.K."/>
            <person name="Gaur A."/>
            <person name="Gupta V."/>
            <person name="Kumar D."/>
            <person name="Ravi V."/>
            <person name="Vij S."/>
            <person name="Kapur A."/>
            <person name="Khurana P."/>
            <person name="Khurana P."/>
            <person name="Khurana J.P."/>
            <person name="Tyagi A.K."/>
            <person name="Gaikwad K."/>
            <person name="Singh A."/>
            <person name="Dalal V."/>
            <person name="Srivastava S."/>
            <person name="Dixit A."/>
            <person name="Pal A.K."/>
            <person name="Ghazi I.A."/>
            <person name="Yadav M."/>
            <person name="Pandit A."/>
            <person name="Bhargava A."/>
            <person name="Sureshbabu K."/>
            <person name="Batra K."/>
            <person name="Sharma T.R."/>
            <person name="Mohapatra T."/>
            <person name="Singh N.K."/>
            <person name="Messing J."/>
            <person name="Nelson A.B."/>
            <person name="Fuks G."/>
            <person name="Kavchok S."/>
            <person name="Keizer G."/>
            <person name="Linton E."/>
            <person name="Llaca V."/>
            <person name="Song R."/>
            <person name="Tanyolac B."/>
            <person name="Young S."/>
            <person name="Ho-Il K."/>
            <person name="Hahn J.H."/>
            <person name="Sangsakoo G."/>
            <person name="Vanavichit A."/>
            <person name="de Mattos Luiz.A.T."/>
            <person name="Zimmer P.D."/>
            <person name="Malone G."/>
            <person name="Dellagostin O."/>
            <person name="de Oliveira A.C."/>
            <person name="Bevan M."/>
            <person name="Bancroft I."/>
            <person name="Minx P."/>
            <person name="Cordum H."/>
            <person name="Wilson R."/>
            <person name="Cheng Z."/>
            <person name="Jin W."/>
            <person name="Jiang J."/>
            <person name="Leong S.A."/>
            <person name="Iwama H."/>
            <person name="Gojobori T."/>
            <person name="Itoh T."/>
            <person name="Niimura Y."/>
            <person name="Fujii Y."/>
            <person name="Habara T."/>
            <person name="Sakai H."/>
            <person name="Sato Y."/>
            <person name="Wilson G."/>
            <person name="Kumar K."/>
            <person name="McCouch S."/>
            <person name="Juretic N."/>
            <person name="Hoen D."/>
            <person name="Wright S."/>
            <person name="Bruskiewich R."/>
            <person name="Bureau T."/>
            <person name="Miyao A."/>
            <person name="Hirochika H."/>
            <person name="Nishikawa T."/>
            <person name="Kadowaki K."/>
            <person name="Sugiura M."/>
            <person name="Burr B."/>
            <person name="Sasaki T."/>
        </authorList>
    </citation>
    <scope>NUCLEOTIDE SEQUENCE [LARGE SCALE GENOMIC DNA]</scope>
    <source>
        <strain evidence="3">cv. Nipponbare</strain>
    </source>
</reference>
<protein>
    <submittedName>
        <fullName evidence="2">Os12g0431850 protein</fullName>
    </submittedName>
</protein>
<dbReference type="AlphaFoldDB" id="A0A0P0YA87"/>
<dbReference type="EMBL" id="AP014968">
    <property type="protein sequence ID" value="BAT16947.1"/>
    <property type="molecule type" value="Genomic_DNA"/>
</dbReference>